<evidence type="ECO:0000313" key="2">
    <source>
        <dbReference type="EMBL" id="TNN51586.1"/>
    </source>
</evidence>
<comment type="caution">
    <text evidence="2">The sequence shown here is derived from an EMBL/GenBank/DDBJ whole genome shotgun (WGS) entry which is preliminary data.</text>
</comment>
<feature type="compositionally biased region" description="Basic and acidic residues" evidence="1">
    <location>
        <begin position="109"/>
        <end position="120"/>
    </location>
</feature>
<dbReference type="Proteomes" id="UP000314294">
    <property type="component" value="Unassembled WGS sequence"/>
</dbReference>
<name>A0A4Z2GDC7_9TELE</name>
<evidence type="ECO:0000256" key="1">
    <source>
        <dbReference type="SAM" id="MobiDB-lite"/>
    </source>
</evidence>
<dbReference type="EMBL" id="SRLO01000577">
    <property type="protein sequence ID" value="TNN51586.1"/>
    <property type="molecule type" value="Genomic_DNA"/>
</dbReference>
<feature type="compositionally biased region" description="Pro residues" evidence="1">
    <location>
        <begin position="85"/>
        <end position="94"/>
    </location>
</feature>
<dbReference type="AlphaFoldDB" id="A0A4Z2GDC7"/>
<evidence type="ECO:0000313" key="3">
    <source>
        <dbReference type="Proteomes" id="UP000314294"/>
    </source>
</evidence>
<organism evidence="2 3">
    <name type="scientific">Liparis tanakae</name>
    <name type="common">Tanaka's snailfish</name>
    <dbReference type="NCBI Taxonomy" id="230148"/>
    <lineage>
        <taxon>Eukaryota</taxon>
        <taxon>Metazoa</taxon>
        <taxon>Chordata</taxon>
        <taxon>Craniata</taxon>
        <taxon>Vertebrata</taxon>
        <taxon>Euteleostomi</taxon>
        <taxon>Actinopterygii</taxon>
        <taxon>Neopterygii</taxon>
        <taxon>Teleostei</taxon>
        <taxon>Neoteleostei</taxon>
        <taxon>Acanthomorphata</taxon>
        <taxon>Eupercaria</taxon>
        <taxon>Perciformes</taxon>
        <taxon>Cottioidei</taxon>
        <taxon>Cottales</taxon>
        <taxon>Liparidae</taxon>
        <taxon>Liparis</taxon>
    </lineage>
</organism>
<proteinExistence type="predicted"/>
<reference evidence="2 3" key="1">
    <citation type="submission" date="2019-03" db="EMBL/GenBank/DDBJ databases">
        <title>First draft genome of Liparis tanakae, snailfish: a comprehensive survey of snailfish specific genes.</title>
        <authorList>
            <person name="Kim W."/>
            <person name="Song I."/>
            <person name="Jeong J.-H."/>
            <person name="Kim D."/>
            <person name="Kim S."/>
            <person name="Ryu S."/>
            <person name="Song J.Y."/>
            <person name="Lee S.K."/>
        </authorList>
    </citation>
    <scope>NUCLEOTIDE SEQUENCE [LARGE SCALE GENOMIC DNA]</scope>
    <source>
        <tissue evidence="2">Muscle</tissue>
    </source>
</reference>
<feature type="region of interest" description="Disordered" evidence="1">
    <location>
        <begin position="74"/>
        <end position="120"/>
    </location>
</feature>
<keyword evidence="3" id="KW-1185">Reference proteome</keyword>
<sequence>MAQSMTPRLIREADYGGRVAHSAVQRWRLTDGTEGAGDGETEAFRTPTHLGVEVMLYSVPELITVNPTLQQRVSDAAAFHRPPHPGRPSPPSAPPMAALYPERPPNDSLENRDAELNADH</sequence>
<accession>A0A4Z2GDC7</accession>
<protein>
    <submittedName>
        <fullName evidence="2">Uncharacterized protein</fullName>
    </submittedName>
</protein>
<gene>
    <name evidence="2" type="ORF">EYF80_038225</name>
</gene>